<sequence length="152" mass="16425">MASSRKRIRNIAAVPSYADTFLGPSDPSAFSSGTASTQEHVPVSQSQGRSPQYAHPFVRRPPHAPYVPLAHYVPPAMISLVHTILSMSLHTRPQYDQPPPHHPDQQPPPAPDDAPPTPEASPAPAAVHPDLMVPPNAPYARFTVEDLLQMPG</sequence>
<reference evidence="2 3" key="1">
    <citation type="journal article" date="2011" name="Nat. Genet.">
        <title>The genome of the mesopolyploid crop species Brassica rapa.</title>
        <authorList>
            <consortium name="Brassica rapa Genome Sequencing Project Consortium"/>
            <person name="Wang X."/>
            <person name="Wang H."/>
            <person name="Wang J."/>
            <person name="Sun R."/>
            <person name="Wu J."/>
            <person name="Liu S."/>
            <person name="Bai Y."/>
            <person name="Mun J.H."/>
            <person name="Bancroft I."/>
            <person name="Cheng F."/>
            <person name="Huang S."/>
            <person name="Li X."/>
            <person name="Hua W."/>
            <person name="Wang J."/>
            <person name="Wang X."/>
            <person name="Freeling M."/>
            <person name="Pires J.C."/>
            <person name="Paterson A.H."/>
            <person name="Chalhoub B."/>
            <person name="Wang B."/>
            <person name="Hayward A."/>
            <person name="Sharpe A.G."/>
            <person name="Park B.S."/>
            <person name="Weisshaar B."/>
            <person name="Liu B."/>
            <person name="Li B."/>
            <person name="Liu B."/>
            <person name="Tong C."/>
            <person name="Song C."/>
            <person name="Duran C."/>
            <person name="Peng C."/>
            <person name="Geng C."/>
            <person name="Koh C."/>
            <person name="Lin C."/>
            <person name="Edwards D."/>
            <person name="Mu D."/>
            <person name="Shen D."/>
            <person name="Soumpourou E."/>
            <person name="Li F."/>
            <person name="Fraser F."/>
            <person name="Conant G."/>
            <person name="Lassalle G."/>
            <person name="King G.J."/>
            <person name="Bonnema G."/>
            <person name="Tang H."/>
            <person name="Wang H."/>
            <person name="Belcram H."/>
            <person name="Zhou H."/>
            <person name="Hirakawa H."/>
            <person name="Abe H."/>
            <person name="Guo H."/>
            <person name="Wang H."/>
            <person name="Jin H."/>
            <person name="Parkin I.A."/>
            <person name="Batley J."/>
            <person name="Kim J.S."/>
            <person name="Just J."/>
            <person name="Li J."/>
            <person name="Xu J."/>
            <person name="Deng J."/>
            <person name="Kim J.A."/>
            <person name="Li J."/>
            <person name="Yu J."/>
            <person name="Meng J."/>
            <person name="Wang J."/>
            <person name="Min J."/>
            <person name="Poulain J."/>
            <person name="Wang J."/>
            <person name="Hatakeyama K."/>
            <person name="Wu K."/>
            <person name="Wang L."/>
            <person name="Fang L."/>
            <person name="Trick M."/>
            <person name="Links M.G."/>
            <person name="Zhao M."/>
            <person name="Jin M."/>
            <person name="Ramchiary N."/>
            <person name="Drou N."/>
            <person name="Berkman P.J."/>
            <person name="Cai Q."/>
            <person name="Huang Q."/>
            <person name="Li R."/>
            <person name="Tabata S."/>
            <person name="Cheng S."/>
            <person name="Zhang S."/>
            <person name="Zhang S."/>
            <person name="Huang S."/>
            <person name="Sato S."/>
            <person name="Sun S."/>
            <person name="Kwon S.J."/>
            <person name="Choi S.R."/>
            <person name="Lee T.H."/>
            <person name="Fan W."/>
            <person name="Zhao X."/>
            <person name="Tan X."/>
            <person name="Xu X."/>
            <person name="Wang Y."/>
            <person name="Qiu Y."/>
            <person name="Yin Y."/>
            <person name="Li Y."/>
            <person name="Du Y."/>
            <person name="Liao Y."/>
            <person name="Lim Y."/>
            <person name="Narusaka Y."/>
            <person name="Wang Y."/>
            <person name="Wang Z."/>
            <person name="Li Z."/>
            <person name="Wang Z."/>
            <person name="Xiong Z."/>
            <person name="Zhang Z."/>
        </authorList>
    </citation>
    <scope>NUCLEOTIDE SEQUENCE [LARGE SCALE GENOMIC DNA]</scope>
    <source>
        <strain evidence="2 3">cv. Chiifu-401-42</strain>
    </source>
</reference>
<feature type="compositionally biased region" description="Polar residues" evidence="1">
    <location>
        <begin position="28"/>
        <end position="50"/>
    </location>
</feature>
<feature type="compositionally biased region" description="Pro residues" evidence="1">
    <location>
        <begin position="105"/>
        <end position="121"/>
    </location>
</feature>
<dbReference type="EnsemblPlants" id="Bra035500.1">
    <property type="protein sequence ID" value="Bra035500.1-P"/>
    <property type="gene ID" value="Bra035500"/>
</dbReference>
<feature type="region of interest" description="Disordered" evidence="1">
    <location>
        <begin position="16"/>
        <end position="60"/>
    </location>
</feature>
<feature type="region of interest" description="Disordered" evidence="1">
    <location>
        <begin position="89"/>
        <end position="136"/>
    </location>
</feature>
<reference evidence="2" key="3">
    <citation type="submission" date="2023-03" db="UniProtKB">
        <authorList>
            <consortium name="EnsemblPlants"/>
        </authorList>
    </citation>
    <scope>IDENTIFICATION</scope>
    <source>
        <strain evidence="2">cv. Chiifu-401-42</strain>
    </source>
</reference>
<protein>
    <submittedName>
        <fullName evidence="2">Uncharacterized protein</fullName>
    </submittedName>
</protein>
<keyword evidence="3" id="KW-1185">Reference proteome</keyword>
<dbReference type="HOGENOM" id="CLU_1724877_0_0_1"/>
<evidence type="ECO:0000313" key="3">
    <source>
        <dbReference type="Proteomes" id="UP000011750"/>
    </source>
</evidence>
<dbReference type="Proteomes" id="UP000011750">
    <property type="component" value="Chromosome A08"/>
</dbReference>
<evidence type="ECO:0000256" key="1">
    <source>
        <dbReference type="SAM" id="MobiDB-lite"/>
    </source>
</evidence>
<dbReference type="AlphaFoldDB" id="M4F350"/>
<dbReference type="InParanoid" id="M4F350"/>
<evidence type="ECO:0000313" key="2">
    <source>
        <dbReference type="EnsemblPlants" id="Bra035500.1-P"/>
    </source>
</evidence>
<name>M4F350_BRACM</name>
<dbReference type="Gramene" id="Bra035500.1">
    <property type="protein sequence ID" value="Bra035500.1-P"/>
    <property type="gene ID" value="Bra035500"/>
</dbReference>
<organism evidence="2 3">
    <name type="scientific">Brassica campestris</name>
    <name type="common">Field mustard</name>
    <dbReference type="NCBI Taxonomy" id="3711"/>
    <lineage>
        <taxon>Eukaryota</taxon>
        <taxon>Viridiplantae</taxon>
        <taxon>Streptophyta</taxon>
        <taxon>Embryophyta</taxon>
        <taxon>Tracheophyta</taxon>
        <taxon>Spermatophyta</taxon>
        <taxon>Magnoliopsida</taxon>
        <taxon>eudicotyledons</taxon>
        <taxon>Gunneridae</taxon>
        <taxon>Pentapetalae</taxon>
        <taxon>rosids</taxon>
        <taxon>malvids</taxon>
        <taxon>Brassicales</taxon>
        <taxon>Brassicaceae</taxon>
        <taxon>Brassiceae</taxon>
        <taxon>Brassica</taxon>
    </lineage>
</organism>
<proteinExistence type="predicted"/>
<accession>M4F350</accession>
<reference evidence="2 3" key="2">
    <citation type="journal article" date="2018" name="Hortic Res">
        <title>Improved Brassica rapa reference genome by single-molecule sequencing and chromosome conformation capture technologies.</title>
        <authorList>
            <person name="Zhang L."/>
            <person name="Cai X."/>
            <person name="Wu J."/>
            <person name="Liu M."/>
            <person name="Grob S."/>
            <person name="Cheng F."/>
            <person name="Liang J."/>
            <person name="Cai C."/>
            <person name="Liu Z."/>
            <person name="Liu B."/>
            <person name="Wang F."/>
            <person name="Li S."/>
            <person name="Liu F."/>
            <person name="Li X."/>
            <person name="Cheng L."/>
            <person name="Yang W."/>
            <person name="Li M.H."/>
            <person name="Grossniklaus U."/>
            <person name="Zheng H."/>
            <person name="Wang X."/>
        </authorList>
    </citation>
    <scope>NUCLEOTIDE SEQUENCE [LARGE SCALE GENOMIC DNA]</scope>
    <source>
        <strain evidence="2 3">cv. Chiifu-401-42</strain>
    </source>
</reference>